<evidence type="ECO:0000313" key="3">
    <source>
        <dbReference type="Proteomes" id="UP000429958"/>
    </source>
</evidence>
<keyword evidence="3" id="KW-1185">Reference proteome</keyword>
<evidence type="ECO:0000313" key="2">
    <source>
        <dbReference type="EMBL" id="MSS38728.1"/>
    </source>
</evidence>
<protein>
    <submittedName>
        <fullName evidence="2">Uncharacterized protein</fullName>
    </submittedName>
</protein>
<name>A0A7X2NQN7_9CLOT</name>
<dbReference type="RefSeq" id="WP_154474090.1">
    <property type="nucleotide sequence ID" value="NZ_DBEWUL010000001.1"/>
</dbReference>
<dbReference type="EMBL" id="VUMD01000045">
    <property type="protein sequence ID" value="MSS38728.1"/>
    <property type="molecule type" value="Genomic_DNA"/>
</dbReference>
<dbReference type="AlphaFoldDB" id="A0A7X2NQN7"/>
<dbReference type="Proteomes" id="UP000429958">
    <property type="component" value="Unassembled WGS sequence"/>
</dbReference>
<keyword evidence="1" id="KW-0812">Transmembrane</keyword>
<evidence type="ECO:0000256" key="1">
    <source>
        <dbReference type="SAM" id="Phobius"/>
    </source>
</evidence>
<comment type="caution">
    <text evidence="2">The sequence shown here is derived from an EMBL/GenBank/DDBJ whole genome shotgun (WGS) entry which is preliminary data.</text>
</comment>
<organism evidence="2 3">
    <name type="scientific">Clostridium porci</name>
    <dbReference type="NCBI Taxonomy" id="2605778"/>
    <lineage>
        <taxon>Bacteria</taxon>
        <taxon>Bacillati</taxon>
        <taxon>Bacillota</taxon>
        <taxon>Clostridia</taxon>
        <taxon>Eubacteriales</taxon>
        <taxon>Clostridiaceae</taxon>
        <taxon>Clostridium</taxon>
    </lineage>
</organism>
<gene>
    <name evidence="2" type="ORF">FYJ39_20080</name>
</gene>
<keyword evidence="1" id="KW-1133">Transmembrane helix</keyword>
<feature type="transmembrane region" description="Helical" evidence="1">
    <location>
        <begin position="48"/>
        <end position="65"/>
    </location>
</feature>
<keyword evidence="1" id="KW-0472">Membrane</keyword>
<reference evidence="2 3" key="1">
    <citation type="submission" date="2019-08" db="EMBL/GenBank/DDBJ databases">
        <title>In-depth cultivation of the pig gut microbiome towards novel bacterial diversity and tailored functional studies.</title>
        <authorList>
            <person name="Wylensek D."/>
            <person name="Hitch T.C.A."/>
            <person name="Clavel T."/>
        </authorList>
    </citation>
    <scope>NUCLEOTIDE SEQUENCE [LARGE SCALE GENOMIC DNA]</scope>
    <source>
        <strain evidence="2 3">WCA-389-WT-23D1</strain>
    </source>
</reference>
<proteinExistence type="predicted"/>
<accession>A0A7X2NQN7</accession>
<sequence length="330" mass="37498">MVIFLWLSLSFLFLWVRWLSPSVALVGIHLRRSVLLGQYGIRLVPLKLVVLSSLFLLSFPLLAYADTATSSNASRSDRDIDWDMDVDDIRTVSPSNAAYTDVDLLMDDRTLMDIDDFEGLKRDDLLRYILCELITIRDSFGGFGLASSSDASLSSLEAEEDSPDLEEGPTDIVPMDAPLRSARSVSVSDDYINVLRYDVSISGREYTLLFPPEYADSLYIDSQGRLFNVSANTIQGRLVDGNFNPYAKEGKLVYLTPCLGNNFYSIREYGSPNYVREYYWSLNRLQYRDAYVNIQVNHYHHIFKVSDTLAYIVIVLMGGCLICLWRKSSR</sequence>
<feature type="transmembrane region" description="Helical" evidence="1">
    <location>
        <begin position="308"/>
        <end position="327"/>
    </location>
</feature>